<proteinExistence type="predicted"/>
<reference evidence="1 2" key="1">
    <citation type="journal article" date="2020" name="Mol. Biol. Evol.">
        <title>Interspecific Gene Flow and the Evolution of Specialization in Black and White Rhinoceros.</title>
        <authorList>
            <person name="Moodley Y."/>
            <person name="Westbury M.V."/>
            <person name="Russo I.M."/>
            <person name="Gopalakrishnan S."/>
            <person name="Rakotoarivelo A."/>
            <person name="Olsen R.A."/>
            <person name="Prost S."/>
            <person name="Tunstall T."/>
            <person name="Ryder O.A."/>
            <person name="Dalen L."/>
            <person name="Bruford M.W."/>
        </authorList>
    </citation>
    <scope>NUCLEOTIDE SEQUENCE [LARGE SCALE GENOMIC DNA]</scope>
    <source>
        <strain evidence="1">SBR-YM</strain>
        <tissue evidence="1">Skin</tissue>
    </source>
</reference>
<protein>
    <submittedName>
        <fullName evidence="1">Uncharacterized protein</fullName>
    </submittedName>
</protein>
<keyword evidence="2" id="KW-1185">Reference proteome</keyword>
<name>A0A7J7FD97_DICBM</name>
<dbReference type="AlphaFoldDB" id="A0A7J7FD97"/>
<dbReference type="EMBL" id="JACDTQ010000807">
    <property type="protein sequence ID" value="KAF5925980.1"/>
    <property type="molecule type" value="Genomic_DNA"/>
</dbReference>
<evidence type="ECO:0000313" key="2">
    <source>
        <dbReference type="Proteomes" id="UP000551758"/>
    </source>
</evidence>
<accession>A0A7J7FD97</accession>
<sequence>MISGDVVFAIRDWRTLQLPVFVIFLSLRWLAESAQWLIITNKPEEGLKELRKAAHRNGKKDVGDTLTLEVRRIGTRYGMWGRHNLTFY</sequence>
<gene>
    <name evidence="1" type="ORF">HPG69_016016</name>
</gene>
<evidence type="ECO:0000313" key="1">
    <source>
        <dbReference type="EMBL" id="KAF5925980.1"/>
    </source>
</evidence>
<dbReference type="Proteomes" id="UP000551758">
    <property type="component" value="Unassembled WGS sequence"/>
</dbReference>
<organism evidence="1 2">
    <name type="scientific">Diceros bicornis minor</name>
    <name type="common">South-central black rhinoceros</name>
    <dbReference type="NCBI Taxonomy" id="77932"/>
    <lineage>
        <taxon>Eukaryota</taxon>
        <taxon>Metazoa</taxon>
        <taxon>Chordata</taxon>
        <taxon>Craniata</taxon>
        <taxon>Vertebrata</taxon>
        <taxon>Euteleostomi</taxon>
        <taxon>Mammalia</taxon>
        <taxon>Eutheria</taxon>
        <taxon>Laurasiatheria</taxon>
        <taxon>Perissodactyla</taxon>
        <taxon>Rhinocerotidae</taxon>
        <taxon>Diceros</taxon>
    </lineage>
</organism>
<comment type="caution">
    <text evidence="1">The sequence shown here is derived from an EMBL/GenBank/DDBJ whole genome shotgun (WGS) entry which is preliminary data.</text>
</comment>